<keyword evidence="11" id="KW-0443">Lipid metabolism</keyword>
<gene>
    <name evidence="17" type="ORF">A2750_01385</name>
</gene>
<keyword evidence="12" id="KW-0456">Lyase</keyword>
<dbReference type="AlphaFoldDB" id="A0A1F8F4N0"/>
<dbReference type="GO" id="GO:0004300">
    <property type="term" value="F:enoyl-CoA hydratase activity"/>
    <property type="evidence" value="ECO:0007669"/>
    <property type="project" value="UniProtKB-EC"/>
</dbReference>
<sequence>MPRKIAVIGAGVMGLDIAFEYVAAGFEVLIFDKFGSNPAFQKDKQDKMWRLLFLALKNRKLVYPTDEAIEAASQRITWLDSTPDNFRRLAECEAVIEAIFEDIAVKHKLIREIESVCDAPVSFLSNTSTLMVRLLAEASKWPERIMGFHFFNPVRMMKLIEGIPHDRTAEDVIEKAKELALAIGKKFELVPDLPGFLVNRLLLPMIERAGNLLDAGADYRKIDEVFKSGAWGENFEALQIINSHIAAAHSFLREQEKSRIKLSREKIDEIVRLGTNFPAGPFGLDEAIQKGETKRLRFFMGPVELCDLVGIDVAEHCLRMLRLQESDRWGEAPTVLKRLSAEKKLGKKTGEGFYSSVEVSKVKMANGQDYARVVLRENTVSHSTIKRIKSVFDSLRQENIEAVVFEITKCRGADVSEFPLAARNPELAKKVIGDWHAAIKSIIGFPKPVIAVVRGVAWGGGYELAQACDDILAVKGTRLGQPEVQLGIMPGGGGTQNLTRRVGFTNAFSMILDPQTEVEAEKPWVDEVLEEITSENLEKFIQGSWKRNRFPIRINGSVAEAAYLISNLKRKFVKNAPAAFAAAVVAILAGNQEYLIESGLDLEAGLVIKLFEQSAQDIKEGIRARFENREPNFTGE</sequence>
<dbReference type="EC" id="4.2.1.17" evidence="6"/>
<dbReference type="Gene3D" id="1.10.12.10">
    <property type="entry name" value="Lyase 2-enoyl-coa Hydratase, Chain A, domain 2"/>
    <property type="match status" value="1"/>
</dbReference>
<dbReference type="SUPFAM" id="SSF52096">
    <property type="entry name" value="ClpP/crotonase"/>
    <property type="match status" value="1"/>
</dbReference>
<evidence type="ECO:0000256" key="3">
    <source>
        <dbReference type="ARBA" id="ARBA00007005"/>
    </source>
</evidence>
<evidence type="ECO:0000256" key="1">
    <source>
        <dbReference type="ARBA" id="ARBA00005005"/>
    </source>
</evidence>
<dbReference type="PANTHER" id="PTHR43612">
    <property type="entry name" value="TRIFUNCTIONAL ENZYME SUBUNIT ALPHA"/>
    <property type="match status" value="1"/>
</dbReference>
<protein>
    <recommendedName>
        <fullName evidence="6">enoyl-CoA hydratase</fullName>
        <ecNumber evidence="6">4.2.1.17</ecNumber>
    </recommendedName>
</protein>
<dbReference type="InterPro" id="IPR050136">
    <property type="entry name" value="FA_oxidation_alpha_subunit"/>
</dbReference>
<evidence type="ECO:0000313" key="18">
    <source>
        <dbReference type="Proteomes" id="UP000178023"/>
    </source>
</evidence>
<dbReference type="InterPro" id="IPR006108">
    <property type="entry name" value="3HC_DH_C"/>
</dbReference>
<accession>A0A1F8F4N0</accession>
<dbReference type="InterPro" id="IPR029045">
    <property type="entry name" value="ClpP/crotonase-like_dom_sf"/>
</dbReference>
<reference evidence="17 18" key="1">
    <citation type="journal article" date="2016" name="Nat. Commun.">
        <title>Thousands of microbial genomes shed light on interconnected biogeochemical processes in an aquifer system.</title>
        <authorList>
            <person name="Anantharaman K."/>
            <person name="Brown C.T."/>
            <person name="Hug L.A."/>
            <person name="Sharon I."/>
            <person name="Castelle C.J."/>
            <person name="Probst A.J."/>
            <person name="Thomas B.C."/>
            <person name="Singh A."/>
            <person name="Wilkins M.J."/>
            <person name="Karaoz U."/>
            <person name="Brodie E.L."/>
            <person name="Williams K.H."/>
            <person name="Hubbard S.S."/>
            <person name="Banfield J.F."/>
        </authorList>
    </citation>
    <scope>NUCLEOTIDE SEQUENCE [LARGE SCALE GENOMIC DNA]</scope>
</reference>
<dbReference type="InterPro" id="IPR006180">
    <property type="entry name" value="3-OHacyl-CoA_DH_CS"/>
</dbReference>
<dbReference type="GO" id="GO:0006635">
    <property type="term" value="P:fatty acid beta-oxidation"/>
    <property type="evidence" value="ECO:0007669"/>
    <property type="project" value="UniProtKB-UniPathway"/>
</dbReference>
<dbReference type="InterPro" id="IPR036291">
    <property type="entry name" value="NAD(P)-bd_dom_sf"/>
</dbReference>
<evidence type="ECO:0000256" key="5">
    <source>
        <dbReference type="ARBA" id="ARBA00009463"/>
    </source>
</evidence>
<dbReference type="PANTHER" id="PTHR43612:SF3">
    <property type="entry name" value="TRIFUNCTIONAL ENZYME SUBUNIT ALPHA, MITOCHONDRIAL"/>
    <property type="match status" value="1"/>
</dbReference>
<feature type="domain" description="3-hydroxyacyl-CoA dehydrogenase NAD binding" evidence="16">
    <location>
        <begin position="4"/>
        <end position="186"/>
    </location>
</feature>
<dbReference type="SUPFAM" id="SSF48179">
    <property type="entry name" value="6-phosphogluconate dehydrogenase C-terminal domain-like"/>
    <property type="match status" value="1"/>
</dbReference>
<comment type="caution">
    <text evidence="17">The sequence shown here is derived from an EMBL/GenBank/DDBJ whole genome shotgun (WGS) entry which is preliminary data.</text>
</comment>
<dbReference type="Pfam" id="PF00378">
    <property type="entry name" value="ECH_1"/>
    <property type="match status" value="1"/>
</dbReference>
<feature type="domain" description="3-hydroxyacyl-CoA dehydrogenase C-terminal" evidence="15">
    <location>
        <begin position="195"/>
        <end position="229"/>
    </location>
</feature>
<evidence type="ECO:0000256" key="2">
    <source>
        <dbReference type="ARBA" id="ARBA00005254"/>
    </source>
</evidence>
<dbReference type="Pfam" id="PF00725">
    <property type="entry name" value="3HCDH"/>
    <property type="match status" value="2"/>
</dbReference>
<dbReference type="InterPro" id="IPR006176">
    <property type="entry name" value="3-OHacyl-CoA_DH_NAD-bd"/>
</dbReference>
<dbReference type="PROSITE" id="PS00067">
    <property type="entry name" value="3HCDH"/>
    <property type="match status" value="1"/>
</dbReference>
<dbReference type="UniPathway" id="UPA00659"/>
<comment type="similarity">
    <text evidence="3">In the central section; belongs to the 3-hydroxyacyl-CoA dehydrogenase family.</text>
</comment>
<organism evidence="17 18">
    <name type="scientific">Candidatus Yanofskybacteria bacterium RIFCSPHIGHO2_01_FULL_45_42</name>
    <dbReference type="NCBI Taxonomy" id="1802671"/>
    <lineage>
        <taxon>Bacteria</taxon>
        <taxon>Candidatus Yanofskyibacteriota</taxon>
    </lineage>
</organism>
<comment type="pathway">
    <text evidence="1">Lipid metabolism; fatty acid beta-oxidation.</text>
</comment>
<evidence type="ECO:0000256" key="9">
    <source>
        <dbReference type="ARBA" id="ARBA00023002"/>
    </source>
</evidence>
<dbReference type="Gene3D" id="3.90.226.10">
    <property type="entry name" value="2-enoyl-CoA Hydratase, Chain A, domain 1"/>
    <property type="match status" value="1"/>
</dbReference>
<evidence type="ECO:0000256" key="8">
    <source>
        <dbReference type="ARBA" id="ARBA00022963"/>
    </source>
</evidence>
<dbReference type="InterPro" id="IPR008927">
    <property type="entry name" value="6-PGluconate_DH-like_C_sf"/>
</dbReference>
<dbReference type="SUPFAM" id="SSF51735">
    <property type="entry name" value="NAD(P)-binding Rossmann-fold domains"/>
    <property type="match status" value="1"/>
</dbReference>
<dbReference type="InterPro" id="IPR001753">
    <property type="entry name" value="Enoyl-CoA_hydra/iso"/>
</dbReference>
<comment type="similarity">
    <text evidence="2">Belongs to the enoyl-CoA hydratase/isomerase family.</text>
</comment>
<keyword evidence="10" id="KW-0520">NAD</keyword>
<dbReference type="GO" id="GO:0070403">
    <property type="term" value="F:NAD+ binding"/>
    <property type="evidence" value="ECO:0007669"/>
    <property type="project" value="InterPro"/>
</dbReference>
<dbReference type="Gene3D" id="3.40.50.720">
    <property type="entry name" value="NAD(P)-binding Rossmann-like Domain"/>
    <property type="match status" value="1"/>
</dbReference>
<dbReference type="EMBL" id="MGJL01000011">
    <property type="protein sequence ID" value="OGN08087.1"/>
    <property type="molecule type" value="Genomic_DNA"/>
</dbReference>
<dbReference type="CDD" id="cd06558">
    <property type="entry name" value="crotonase-like"/>
    <property type="match status" value="1"/>
</dbReference>
<keyword evidence="8" id="KW-0442">Lipid degradation</keyword>
<evidence type="ECO:0000313" key="17">
    <source>
        <dbReference type="EMBL" id="OGN08087.1"/>
    </source>
</evidence>
<evidence type="ECO:0000256" key="6">
    <source>
        <dbReference type="ARBA" id="ARBA00012076"/>
    </source>
</evidence>
<keyword evidence="7" id="KW-0276">Fatty acid metabolism</keyword>
<evidence type="ECO:0000256" key="4">
    <source>
        <dbReference type="ARBA" id="ARBA00008750"/>
    </source>
</evidence>
<comment type="catalytic activity">
    <reaction evidence="14">
        <text>a (3S)-3-hydroxyacyl-CoA + NAD(+) = a 3-oxoacyl-CoA + NADH + H(+)</text>
        <dbReference type="Rhea" id="RHEA:22432"/>
        <dbReference type="ChEBI" id="CHEBI:15378"/>
        <dbReference type="ChEBI" id="CHEBI:57318"/>
        <dbReference type="ChEBI" id="CHEBI:57540"/>
        <dbReference type="ChEBI" id="CHEBI:57945"/>
        <dbReference type="ChEBI" id="CHEBI:90726"/>
        <dbReference type="EC" id="1.1.1.35"/>
    </reaction>
</comment>
<evidence type="ECO:0000256" key="11">
    <source>
        <dbReference type="ARBA" id="ARBA00023098"/>
    </source>
</evidence>
<comment type="similarity">
    <text evidence="5">Belongs to the 3-hydroxyacyl-CoA dehydrogenase family.</text>
</comment>
<evidence type="ECO:0000256" key="10">
    <source>
        <dbReference type="ARBA" id="ARBA00023027"/>
    </source>
</evidence>
<name>A0A1F8F4N0_9BACT</name>
<dbReference type="GO" id="GO:0016509">
    <property type="term" value="F:long-chain (3S)-3-hydroxyacyl-CoA dehydrogenase (NAD+) activity"/>
    <property type="evidence" value="ECO:0007669"/>
    <property type="project" value="TreeGrafter"/>
</dbReference>
<evidence type="ECO:0000256" key="14">
    <source>
        <dbReference type="ARBA" id="ARBA00049556"/>
    </source>
</evidence>
<keyword evidence="9" id="KW-0560">Oxidoreductase</keyword>
<evidence type="ECO:0000256" key="7">
    <source>
        <dbReference type="ARBA" id="ARBA00022832"/>
    </source>
</evidence>
<feature type="domain" description="3-hydroxyacyl-CoA dehydrogenase C-terminal" evidence="15">
    <location>
        <begin position="294"/>
        <end position="355"/>
    </location>
</feature>
<evidence type="ECO:0000256" key="12">
    <source>
        <dbReference type="ARBA" id="ARBA00023239"/>
    </source>
</evidence>
<evidence type="ECO:0000259" key="16">
    <source>
        <dbReference type="Pfam" id="PF02737"/>
    </source>
</evidence>
<dbReference type="Proteomes" id="UP000178023">
    <property type="component" value="Unassembled WGS sequence"/>
</dbReference>
<dbReference type="Pfam" id="PF02737">
    <property type="entry name" value="3HCDH_N"/>
    <property type="match status" value="1"/>
</dbReference>
<dbReference type="InterPro" id="IPR013328">
    <property type="entry name" value="6PGD_dom2"/>
</dbReference>
<comment type="similarity">
    <text evidence="4">In the N-terminal section; belongs to the enoyl-CoA hydratase/isomerase family.</text>
</comment>
<proteinExistence type="inferred from homology"/>
<evidence type="ECO:0000259" key="15">
    <source>
        <dbReference type="Pfam" id="PF00725"/>
    </source>
</evidence>
<dbReference type="Gene3D" id="1.10.1040.10">
    <property type="entry name" value="N-(1-d-carboxylethyl)-l-norvaline Dehydrogenase, domain 2"/>
    <property type="match status" value="1"/>
</dbReference>
<dbReference type="InterPro" id="IPR014748">
    <property type="entry name" value="Enoyl-CoA_hydra_C"/>
</dbReference>
<keyword evidence="13" id="KW-0511">Multifunctional enzyme</keyword>
<evidence type="ECO:0000256" key="13">
    <source>
        <dbReference type="ARBA" id="ARBA00023268"/>
    </source>
</evidence>